<dbReference type="Pfam" id="PF05056">
    <property type="entry name" value="DUF674"/>
    <property type="match status" value="1"/>
</dbReference>
<comment type="caution">
    <text evidence="1">The sequence shown here is derived from an EMBL/GenBank/DDBJ whole genome shotgun (WGS) entry which is preliminary data.</text>
</comment>
<name>A0ABS8SGV9_DATST</name>
<protein>
    <submittedName>
        <fullName evidence="1">Uncharacterized protein</fullName>
    </submittedName>
</protein>
<dbReference type="Proteomes" id="UP000823775">
    <property type="component" value="Unassembled WGS sequence"/>
</dbReference>
<organism evidence="1 2">
    <name type="scientific">Datura stramonium</name>
    <name type="common">Jimsonweed</name>
    <name type="synonym">Common thornapple</name>
    <dbReference type="NCBI Taxonomy" id="4076"/>
    <lineage>
        <taxon>Eukaryota</taxon>
        <taxon>Viridiplantae</taxon>
        <taxon>Streptophyta</taxon>
        <taxon>Embryophyta</taxon>
        <taxon>Tracheophyta</taxon>
        <taxon>Spermatophyta</taxon>
        <taxon>Magnoliopsida</taxon>
        <taxon>eudicotyledons</taxon>
        <taxon>Gunneridae</taxon>
        <taxon>Pentapetalae</taxon>
        <taxon>asterids</taxon>
        <taxon>lamiids</taxon>
        <taxon>Solanales</taxon>
        <taxon>Solanaceae</taxon>
        <taxon>Solanoideae</taxon>
        <taxon>Datureae</taxon>
        <taxon>Datura</taxon>
    </lineage>
</organism>
<gene>
    <name evidence="1" type="ORF">HAX54_036956</name>
</gene>
<dbReference type="PANTHER" id="PTHR33103">
    <property type="entry name" value="OS01G0153900 PROTEIN"/>
    <property type="match status" value="1"/>
</dbReference>
<keyword evidence="2" id="KW-1185">Reference proteome</keyword>
<evidence type="ECO:0000313" key="2">
    <source>
        <dbReference type="Proteomes" id="UP000823775"/>
    </source>
</evidence>
<accession>A0ABS8SGV9</accession>
<reference evidence="1 2" key="1">
    <citation type="journal article" date="2021" name="BMC Genomics">
        <title>Datura genome reveals duplications of psychoactive alkaloid biosynthetic genes and high mutation rate following tissue culture.</title>
        <authorList>
            <person name="Rajewski A."/>
            <person name="Carter-House D."/>
            <person name="Stajich J."/>
            <person name="Litt A."/>
        </authorList>
    </citation>
    <scope>NUCLEOTIDE SEQUENCE [LARGE SCALE GENOMIC DNA]</scope>
    <source>
        <strain evidence="1">AR-01</strain>
    </source>
</reference>
<evidence type="ECO:0000313" key="1">
    <source>
        <dbReference type="EMBL" id="MCD7458023.1"/>
    </source>
</evidence>
<dbReference type="PANTHER" id="PTHR33103:SF19">
    <property type="entry name" value="OS09G0544700 PROTEIN"/>
    <property type="match status" value="1"/>
</dbReference>
<sequence>MSGSWPNLYESVENLKDTYIQSNQCKDILLKPKSSVGISSVPFLLLKDVPTHEKTFYGCSNSSSHSTVSDDLINSLHQAVNGALELLKASLESKAVLTSVFMKRITAEK</sequence>
<dbReference type="InterPro" id="IPR007750">
    <property type="entry name" value="DUF674"/>
</dbReference>
<proteinExistence type="predicted"/>
<dbReference type="EMBL" id="JACEIK010000492">
    <property type="protein sequence ID" value="MCD7458023.1"/>
    <property type="molecule type" value="Genomic_DNA"/>
</dbReference>